<keyword evidence="6 7" id="KW-0472">Membrane</keyword>
<feature type="domain" description="MacB-like periplasmic core" evidence="9">
    <location>
        <begin position="24"/>
        <end position="162"/>
    </location>
</feature>
<feature type="transmembrane region" description="Helical" evidence="7">
    <location>
        <begin position="306"/>
        <end position="339"/>
    </location>
</feature>
<evidence type="ECO:0000259" key="8">
    <source>
        <dbReference type="Pfam" id="PF02687"/>
    </source>
</evidence>
<keyword evidence="3" id="KW-1003">Cell membrane</keyword>
<gene>
    <name evidence="10" type="ORF">AVDCRST_MAG74-3942</name>
</gene>
<dbReference type="AlphaFoldDB" id="A0A6J4Q967"/>
<accession>A0A6J4Q967</accession>
<dbReference type="EMBL" id="CADCUR010000308">
    <property type="protein sequence ID" value="CAA9431707.1"/>
    <property type="molecule type" value="Genomic_DNA"/>
</dbReference>
<evidence type="ECO:0000313" key="10">
    <source>
        <dbReference type="EMBL" id="CAA9431707.1"/>
    </source>
</evidence>
<comment type="similarity">
    <text evidence="2">Belongs to the ABC-4 integral membrane protein family. LolC/E subfamily.</text>
</comment>
<reference evidence="10" key="1">
    <citation type="submission" date="2020-02" db="EMBL/GenBank/DDBJ databases">
        <authorList>
            <person name="Meier V. D."/>
        </authorList>
    </citation>
    <scope>NUCLEOTIDE SEQUENCE</scope>
    <source>
        <strain evidence="10">AVDCRST_MAG74</strain>
    </source>
</reference>
<dbReference type="Pfam" id="PF12704">
    <property type="entry name" value="MacB_PCD"/>
    <property type="match status" value="1"/>
</dbReference>
<feature type="domain" description="ABC3 transporter permease C-terminal" evidence="8">
    <location>
        <begin position="265"/>
        <end position="390"/>
    </location>
</feature>
<evidence type="ECO:0000256" key="3">
    <source>
        <dbReference type="ARBA" id="ARBA00022475"/>
    </source>
</evidence>
<dbReference type="PANTHER" id="PTHR30489">
    <property type="entry name" value="LIPOPROTEIN-RELEASING SYSTEM TRANSMEMBRANE PROTEIN LOLE"/>
    <property type="match status" value="1"/>
</dbReference>
<evidence type="ECO:0000256" key="1">
    <source>
        <dbReference type="ARBA" id="ARBA00004651"/>
    </source>
</evidence>
<proteinExistence type="inferred from homology"/>
<evidence type="ECO:0000256" key="5">
    <source>
        <dbReference type="ARBA" id="ARBA00022989"/>
    </source>
</evidence>
<feature type="transmembrane region" description="Helical" evidence="7">
    <location>
        <begin position="363"/>
        <end position="383"/>
    </location>
</feature>
<evidence type="ECO:0000259" key="9">
    <source>
        <dbReference type="Pfam" id="PF12704"/>
    </source>
</evidence>
<dbReference type="InterPro" id="IPR051447">
    <property type="entry name" value="Lipoprotein-release_system"/>
</dbReference>
<evidence type="ECO:0000256" key="6">
    <source>
        <dbReference type="ARBA" id="ARBA00023136"/>
    </source>
</evidence>
<sequence>MSFELKLAWRYFRTRRKSLARLTSFAAIVGIAAGVASLILAQALARGFSDEMRDKILADTAHVSAFRADGAEIYDWQLIKSRLEKSENVESISATTYESAVIAGARATSYAVLRLVPTRKSADTGFQDEDQRPKTEDRPIEISLGKELAEKTNLKAGDAAEIVLIENRAAPTTRKVFIKDTFQTGLYEYDATWIYISPDDFARLKNPRNFAPTILSVSVKDIYRADETAAVIRAELGGDFKVVDWQAANQPLFAALSLERRVALAIISLIIFVAALNITTTLALLVGERRLDIAVLRTCGATRRALVFIFLIEGLLLGLAGIVTGVVLGLLGCLLGNYFKVVNLSKEVYSLSHIPFRPNLENVLPVIFIAFLLCMAATAYPAAKASRIKPLENLRRQ</sequence>
<evidence type="ECO:0008006" key="11">
    <source>
        <dbReference type="Google" id="ProtNLM"/>
    </source>
</evidence>
<keyword evidence="5 7" id="KW-1133">Transmembrane helix</keyword>
<dbReference type="InterPro" id="IPR025857">
    <property type="entry name" value="MacB_PCD"/>
</dbReference>
<evidence type="ECO:0000256" key="2">
    <source>
        <dbReference type="ARBA" id="ARBA00005236"/>
    </source>
</evidence>
<name>A0A6J4Q967_9BACT</name>
<dbReference type="GO" id="GO:0098797">
    <property type="term" value="C:plasma membrane protein complex"/>
    <property type="evidence" value="ECO:0007669"/>
    <property type="project" value="TreeGrafter"/>
</dbReference>
<organism evidence="10">
    <name type="scientific">uncultured Pyrinomonadaceae bacterium</name>
    <dbReference type="NCBI Taxonomy" id="2283094"/>
    <lineage>
        <taxon>Bacteria</taxon>
        <taxon>Pseudomonadati</taxon>
        <taxon>Acidobacteriota</taxon>
        <taxon>Blastocatellia</taxon>
        <taxon>Blastocatellales</taxon>
        <taxon>Pyrinomonadaceae</taxon>
        <taxon>environmental samples</taxon>
    </lineage>
</organism>
<evidence type="ECO:0000256" key="4">
    <source>
        <dbReference type="ARBA" id="ARBA00022692"/>
    </source>
</evidence>
<dbReference type="PANTHER" id="PTHR30489:SF0">
    <property type="entry name" value="LIPOPROTEIN-RELEASING SYSTEM TRANSMEMBRANE PROTEIN LOLE"/>
    <property type="match status" value="1"/>
</dbReference>
<keyword evidence="4 7" id="KW-0812">Transmembrane</keyword>
<evidence type="ECO:0000256" key="7">
    <source>
        <dbReference type="SAM" id="Phobius"/>
    </source>
</evidence>
<comment type="subcellular location">
    <subcellularLocation>
        <location evidence="1">Cell membrane</location>
        <topology evidence="1">Multi-pass membrane protein</topology>
    </subcellularLocation>
</comment>
<dbReference type="InterPro" id="IPR003838">
    <property type="entry name" value="ABC3_permease_C"/>
</dbReference>
<protein>
    <recommendedName>
        <fullName evidence="11">Lipoprotein releasing system transmembrane protein LolC/LolE</fullName>
    </recommendedName>
</protein>
<dbReference type="Pfam" id="PF02687">
    <property type="entry name" value="FtsX"/>
    <property type="match status" value="1"/>
</dbReference>
<feature type="transmembrane region" description="Helical" evidence="7">
    <location>
        <begin position="262"/>
        <end position="286"/>
    </location>
</feature>
<dbReference type="GO" id="GO:0044874">
    <property type="term" value="P:lipoprotein localization to outer membrane"/>
    <property type="evidence" value="ECO:0007669"/>
    <property type="project" value="TreeGrafter"/>
</dbReference>